<organism evidence="1 2">
    <name type="scientific">Trifolium pratense</name>
    <name type="common">Red clover</name>
    <dbReference type="NCBI Taxonomy" id="57577"/>
    <lineage>
        <taxon>Eukaryota</taxon>
        <taxon>Viridiplantae</taxon>
        <taxon>Streptophyta</taxon>
        <taxon>Embryophyta</taxon>
        <taxon>Tracheophyta</taxon>
        <taxon>Spermatophyta</taxon>
        <taxon>Magnoliopsida</taxon>
        <taxon>eudicotyledons</taxon>
        <taxon>Gunneridae</taxon>
        <taxon>Pentapetalae</taxon>
        <taxon>rosids</taxon>
        <taxon>fabids</taxon>
        <taxon>Fabales</taxon>
        <taxon>Fabaceae</taxon>
        <taxon>Papilionoideae</taxon>
        <taxon>50 kb inversion clade</taxon>
        <taxon>NPAAA clade</taxon>
        <taxon>Hologalegina</taxon>
        <taxon>IRL clade</taxon>
        <taxon>Trifolieae</taxon>
        <taxon>Trifolium</taxon>
    </lineage>
</organism>
<evidence type="ECO:0000313" key="1">
    <source>
        <dbReference type="EMBL" id="CAJ2672385.1"/>
    </source>
</evidence>
<accession>A0ACB0LU77</accession>
<name>A0ACB0LU77_TRIPR</name>
<comment type="caution">
    <text evidence="1">The sequence shown here is derived from an EMBL/GenBank/DDBJ whole genome shotgun (WGS) entry which is preliminary data.</text>
</comment>
<proteinExistence type="predicted"/>
<sequence>MPISDEDLCYTNAAFCYLTRNFHTRICNDLLLYWFDGIWMSFDRILNSANVDRAYNGLLWTLRLQELSSALLLPNSMMKISSMPPSTLNEFMNGWKVIWSTIVHGLPIFSNIATLVDAALALLIDTCLIPQDVWDLQFFKRPTSMPILHFFSCYFSRKKSHTDLPDILHLRKNLLKAVLNHLDWKGYSKLTERMGLYLPSAMFALCVGFVTFTEFFKEIGLVHISFDVTESLDNSHKVEDPKHQCLQQFLDCSVEVLTEIHKVSNAEVSELQMFPRIRVPQEISDQLLLEMETSILEVLEQEENNETHIPDIFLKCSLLSNLLYGYFFIRKKKCFILFEIKPILASDG</sequence>
<dbReference type="EMBL" id="CASHSV030000615">
    <property type="protein sequence ID" value="CAJ2672385.1"/>
    <property type="molecule type" value="Genomic_DNA"/>
</dbReference>
<evidence type="ECO:0000313" key="2">
    <source>
        <dbReference type="Proteomes" id="UP001177021"/>
    </source>
</evidence>
<gene>
    <name evidence="1" type="ORF">MILVUS5_LOCUS36021</name>
</gene>
<reference evidence="1" key="1">
    <citation type="submission" date="2023-10" db="EMBL/GenBank/DDBJ databases">
        <authorList>
            <person name="Rodriguez Cubillos JULIANA M."/>
            <person name="De Vega J."/>
        </authorList>
    </citation>
    <scope>NUCLEOTIDE SEQUENCE</scope>
</reference>
<keyword evidence="2" id="KW-1185">Reference proteome</keyword>
<dbReference type="Proteomes" id="UP001177021">
    <property type="component" value="Unassembled WGS sequence"/>
</dbReference>
<protein>
    <submittedName>
        <fullName evidence="1">Uncharacterized protein</fullName>
    </submittedName>
</protein>